<proteinExistence type="predicted"/>
<feature type="non-terminal residue" evidence="2">
    <location>
        <position position="1"/>
    </location>
</feature>
<accession>A0A8T2X3G8</accession>
<name>A0A8T2X3G8_POPDE</name>
<dbReference type="AlphaFoldDB" id="A0A8T2X3G8"/>
<organism evidence="2 3">
    <name type="scientific">Populus deltoides</name>
    <name type="common">Eastern poplar</name>
    <name type="synonym">Eastern cottonwood</name>
    <dbReference type="NCBI Taxonomy" id="3696"/>
    <lineage>
        <taxon>Eukaryota</taxon>
        <taxon>Viridiplantae</taxon>
        <taxon>Streptophyta</taxon>
        <taxon>Embryophyta</taxon>
        <taxon>Tracheophyta</taxon>
        <taxon>Spermatophyta</taxon>
        <taxon>Magnoliopsida</taxon>
        <taxon>eudicotyledons</taxon>
        <taxon>Gunneridae</taxon>
        <taxon>Pentapetalae</taxon>
        <taxon>rosids</taxon>
        <taxon>fabids</taxon>
        <taxon>Malpighiales</taxon>
        <taxon>Salicaceae</taxon>
        <taxon>Saliceae</taxon>
        <taxon>Populus</taxon>
    </lineage>
</organism>
<feature type="domain" description="Transcription initiation factor IIE subunit alpha N-terminal" evidence="1">
    <location>
        <begin position="1"/>
        <end position="113"/>
    </location>
</feature>
<reference evidence="2" key="1">
    <citation type="journal article" date="2021" name="J. Hered.">
        <title>Genome Assembly of Salicaceae Populus deltoides (Eastern Cottonwood) I-69 Based on Nanopore Sequencing and Hi-C Technologies.</title>
        <authorList>
            <person name="Bai S."/>
            <person name="Wu H."/>
            <person name="Zhang J."/>
            <person name="Pan Z."/>
            <person name="Zhao W."/>
            <person name="Li Z."/>
            <person name="Tong C."/>
        </authorList>
    </citation>
    <scope>NUCLEOTIDE SEQUENCE</scope>
    <source>
        <tissue evidence="2">Leaf</tissue>
    </source>
</reference>
<evidence type="ECO:0000313" key="3">
    <source>
        <dbReference type="Proteomes" id="UP000807159"/>
    </source>
</evidence>
<comment type="caution">
    <text evidence="2">The sequence shown here is derived from an EMBL/GenBank/DDBJ whole genome shotgun (WGS) entry which is preliminary data.</text>
</comment>
<dbReference type="SUPFAM" id="SSF57783">
    <property type="entry name" value="Zinc beta-ribbon"/>
    <property type="match status" value="1"/>
</dbReference>
<sequence>MHNAVVANTTDGHRTQEGDDKIKMHTHSYCCLDYAQIYDVVRYKLHRMRKKLKDELEDKNTVQEYICPNCGRRYNALDASSLMSLVDEYFHCENCDGELVAESDKLVAQEGGDGDDNARRRRREKLKDTLQKMK</sequence>
<dbReference type="Proteomes" id="UP000807159">
    <property type="component" value="Chromosome 15"/>
</dbReference>
<dbReference type="InterPro" id="IPR039997">
    <property type="entry name" value="TFE"/>
</dbReference>
<protein>
    <recommendedName>
        <fullName evidence="1">Transcription initiation factor IIE subunit alpha N-terminal domain-containing protein</fullName>
    </recommendedName>
</protein>
<dbReference type="GO" id="GO:0005673">
    <property type="term" value="C:transcription factor TFIIE complex"/>
    <property type="evidence" value="ECO:0007669"/>
    <property type="project" value="TreeGrafter"/>
</dbReference>
<gene>
    <name evidence="2" type="ORF">H0E87_025999</name>
</gene>
<evidence type="ECO:0000259" key="1">
    <source>
        <dbReference type="SMART" id="SM00531"/>
    </source>
</evidence>
<dbReference type="PANTHER" id="PTHR13097:SF7">
    <property type="entry name" value="GENERAL TRANSCRIPTION FACTOR IIE SUBUNIT 1"/>
    <property type="match status" value="1"/>
</dbReference>
<dbReference type="PANTHER" id="PTHR13097">
    <property type="entry name" value="TRANSCRIPTION INITIATION FACTOR IIE, ALPHA SUBUNIT"/>
    <property type="match status" value="1"/>
</dbReference>
<dbReference type="EMBL" id="JACEGQ020000015">
    <property type="protein sequence ID" value="KAH8487244.1"/>
    <property type="molecule type" value="Genomic_DNA"/>
</dbReference>
<evidence type="ECO:0000313" key="2">
    <source>
        <dbReference type="EMBL" id="KAH8487244.1"/>
    </source>
</evidence>
<dbReference type="Gene3D" id="3.30.40.10">
    <property type="entry name" value="Zinc/RING finger domain, C3HC4 (zinc finger)"/>
    <property type="match status" value="1"/>
</dbReference>
<dbReference type="SMART" id="SM00531">
    <property type="entry name" value="TFIIE"/>
    <property type="match status" value="1"/>
</dbReference>
<dbReference type="GO" id="GO:0006367">
    <property type="term" value="P:transcription initiation at RNA polymerase II promoter"/>
    <property type="evidence" value="ECO:0007669"/>
    <property type="project" value="InterPro"/>
</dbReference>
<dbReference type="InterPro" id="IPR002853">
    <property type="entry name" value="TFIIE_asu"/>
</dbReference>
<dbReference type="FunFam" id="3.30.40.10:FF:000269">
    <property type="entry name" value="Transcription initiation factor IIE subunit alpha"/>
    <property type="match status" value="1"/>
</dbReference>
<dbReference type="InterPro" id="IPR013083">
    <property type="entry name" value="Znf_RING/FYVE/PHD"/>
</dbReference>
<keyword evidence="3" id="KW-1185">Reference proteome</keyword>